<comment type="caution">
    <text evidence="1">The sequence shown here is derived from an EMBL/GenBank/DDBJ whole genome shotgun (WGS) entry which is preliminary data.</text>
</comment>
<reference evidence="1" key="1">
    <citation type="journal article" date="2022" name="Int. J. Mol. Sci.">
        <title>Draft Genome of Tanacetum Coccineum: Genomic Comparison of Closely Related Tanacetum-Family Plants.</title>
        <authorList>
            <person name="Yamashiro T."/>
            <person name="Shiraishi A."/>
            <person name="Nakayama K."/>
            <person name="Satake H."/>
        </authorList>
    </citation>
    <scope>NUCLEOTIDE SEQUENCE</scope>
</reference>
<dbReference type="Proteomes" id="UP001151760">
    <property type="component" value="Unassembled WGS sequence"/>
</dbReference>
<keyword evidence="2" id="KW-1185">Reference proteome</keyword>
<evidence type="ECO:0000313" key="1">
    <source>
        <dbReference type="EMBL" id="GJU08623.1"/>
    </source>
</evidence>
<sequence length="183" mass="20444">MILTLSEHGSTLNPHDPSCISFMILSVYGGATQRSHVVKKDLLYRFPRISLYCDAWILILLASLVSFGNNLLNSTSFMRCSKVIDASLLSVSAFLFRYLLSDLPEVGNPRIFALSASSVYCMLFLSSHHLSALKKARDLSAPFDKNWLRAASFVLRLCMSFNVLGWSRSVTALTLKDWILCPS</sequence>
<accession>A0ABQ5JAQ8</accession>
<evidence type="ECO:0008006" key="3">
    <source>
        <dbReference type="Google" id="ProtNLM"/>
    </source>
</evidence>
<dbReference type="EMBL" id="BQNB010021648">
    <property type="protein sequence ID" value="GJU08623.1"/>
    <property type="molecule type" value="Genomic_DNA"/>
</dbReference>
<reference evidence="1" key="2">
    <citation type="submission" date="2022-01" db="EMBL/GenBank/DDBJ databases">
        <authorList>
            <person name="Yamashiro T."/>
            <person name="Shiraishi A."/>
            <person name="Satake H."/>
            <person name="Nakayama K."/>
        </authorList>
    </citation>
    <scope>NUCLEOTIDE SEQUENCE</scope>
</reference>
<evidence type="ECO:0000313" key="2">
    <source>
        <dbReference type="Proteomes" id="UP001151760"/>
    </source>
</evidence>
<name>A0ABQ5JAQ8_9ASTR</name>
<organism evidence="1 2">
    <name type="scientific">Tanacetum coccineum</name>
    <dbReference type="NCBI Taxonomy" id="301880"/>
    <lineage>
        <taxon>Eukaryota</taxon>
        <taxon>Viridiplantae</taxon>
        <taxon>Streptophyta</taxon>
        <taxon>Embryophyta</taxon>
        <taxon>Tracheophyta</taxon>
        <taxon>Spermatophyta</taxon>
        <taxon>Magnoliopsida</taxon>
        <taxon>eudicotyledons</taxon>
        <taxon>Gunneridae</taxon>
        <taxon>Pentapetalae</taxon>
        <taxon>asterids</taxon>
        <taxon>campanulids</taxon>
        <taxon>Asterales</taxon>
        <taxon>Asteraceae</taxon>
        <taxon>Asteroideae</taxon>
        <taxon>Anthemideae</taxon>
        <taxon>Anthemidinae</taxon>
        <taxon>Tanacetum</taxon>
    </lineage>
</organism>
<protein>
    <recommendedName>
        <fullName evidence="3">Vomeronasal type-1 receptor</fullName>
    </recommendedName>
</protein>
<gene>
    <name evidence="1" type="ORF">Tco_1125053</name>
</gene>
<proteinExistence type="predicted"/>